<dbReference type="Proteomes" id="UP000001514">
    <property type="component" value="Unassembled WGS sequence"/>
</dbReference>
<dbReference type="OrthoDB" id="1923816at2759"/>
<dbReference type="AlphaFoldDB" id="D8RWB3"/>
<dbReference type="SMART" id="SM00256">
    <property type="entry name" value="FBOX"/>
    <property type="match status" value="1"/>
</dbReference>
<name>D8RWB3_SELML</name>
<evidence type="ECO:0000256" key="1">
    <source>
        <dbReference type="SAM" id="MobiDB-lite"/>
    </source>
</evidence>
<proteinExistence type="predicted"/>
<dbReference type="Gene3D" id="1.20.1280.50">
    <property type="match status" value="1"/>
</dbReference>
<dbReference type="Gramene" id="EFJ23639">
    <property type="protein sequence ID" value="EFJ23639"/>
    <property type="gene ID" value="SELMODRAFT_415500"/>
</dbReference>
<dbReference type="InterPro" id="IPR001810">
    <property type="entry name" value="F-box_dom"/>
</dbReference>
<dbReference type="InParanoid" id="D8RWB3"/>
<accession>D8RWB3</accession>
<organism evidence="4">
    <name type="scientific">Selaginella moellendorffii</name>
    <name type="common">Spikemoss</name>
    <dbReference type="NCBI Taxonomy" id="88036"/>
    <lineage>
        <taxon>Eukaryota</taxon>
        <taxon>Viridiplantae</taxon>
        <taxon>Streptophyta</taxon>
        <taxon>Embryophyta</taxon>
        <taxon>Tracheophyta</taxon>
        <taxon>Lycopodiopsida</taxon>
        <taxon>Selaginellales</taxon>
        <taxon>Selaginellaceae</taxon>
        <taxon>Selaginella</taxon>
    </lineage>
</organism>
<dbReference type="Pfam" id="PF12937">
    <property type="entry name" value="F-box-like"/>
    <property type="match status" value="1"/>
</dbReference>
<dbReference type="KEGG" id="smo:SELMODRAFT_415500"/>
<keyword evidence="4" id="KW-1185">Reference proteome</keyword>
<evidence type="ECO:0000259" key="2">
    <source>
        <dbReference type="SMART" id="SM00256"/>
    </source>
</evidence>
<sequence length="284" mass="32592">MEGAALVASSIPSNSMRKRRKKKQREGIEQKEEDRGDPKVDDDPEEEEEEEEEQEELVSSDLLQWSIMSRLDAQSLARCRLVCRSWRGLASSDVLWRPLLAQLLGLRAQIPLQMLALHRPIAARAAYRLLMDDSRKYRLVSSDMCSRTWELRVKPACGQYWYSLDPSTHGKPALARFFHCDGSITAADNDPIWGGQESAWRFVCVDAKQYIKINYWPEFTIFRLQDGRWRLENKWATYTTEPDLYLGTGMAICKEKAPPCTGCAYPRLMNAVTALVSTSFKLVY</sequence>
<dbReference type="PANTHER" id="PTHR48218:SF4">
    <property type="entry name" value="F-BOX DOMAIN-CONTAINING PROTEIN"/>
    <property type="match status" value="1"/>
</dbReference>
<dbReference type="EMBL" id="GL377592">
    <property type="protein sequence ID" value="EFJ23639.1"/>
    <property type="molecule type" value="Genomic_DNA"/>
</dbReference>
<feature type="compositionally biased region" description="Basic and acidic residues" evidence="1">
    <location>
        <begin position="25"/>
        <end position="41"/>
    </location>
</feature>
<evidence type="ECO:0000313" key="4">
    <source>
        <dbReference type="Proteomes" id="UP000001514"/>
    </source>
</evidence>
<dbReference type="HOGENOM" id="CLU_981398_0_0_1"/>
<dbReference type="InterPro" id="IPR036047">
    <property type="entry name" value="F-box-like_dom_sf"/>
</dbReference>
<gene>
    <name evidence="3" type="ORF">SELMODRAFT_415500</name>
</gene>
<dbReference type="SUPFAM" id="SSF81383">
    <property type="entry name" value="F-box domain"/>
    <property type="match status" value="1"/>
</dbReference>
<dbReference type="PANTHER" id="PTHR48218">
    <property type="entry name" value="F-BOX DOMAIN CONTAINING PROTEIN"/>
    <property type="match status" value="1"/>
</dbReference>
<feature type="region of interest" description="Disordered" evidence="1">
    <location>
        <begin position="1"/>
        <end position="59"/>
    </location>
</feature>
<feature type="compositionally biased region" description="Acidic residues" evidence="1">
    <location>
        <begin position="42"/>
        <end position="58"/>
    </location>
</feature>
<reference evidence="3 4" key="1">
    <citation type="journal article" date="2011" name="Science">
        <title>The Selaginella genome identifies genetic changes associated with the evolution of vascular plants.</title>
        <authorList>
            <person name="Banks J.A."/>
            <person name="Nishiyama T."/>
            <person name="Hasebe M."/>
            <person name="Bowman J.L."/>
            <person name="Gribskov M."/>
            <person name="dePamphilis C."/>
            <person name="Albert V.A."/>
            <person name="Aono N."/>
            <person name="Aoyama T."/>
            <person name="Ambrose B.A."/>
            <person name="Ashton N.W."/>
            <person name="Axtell M.J."/>
            <person name="Barker E."/>
            <person name="Barker M.S."/>
            <person name="Bennetzen J.L."/>
            <person name="Bonawitz N.D."/>
            <person name="Chapple C."/>
            <person name="Cheng C."/>
            <person name="Correa L.G."/>
            <person name="Dacre M."/>
            <person name="DeBarry J."/>
            <person name="Dreyer I."/>
            <person name="Elias M."/>
            <person name="Engstrom E.M."/>
            <person name="Estelle M."/>
            <person name="Feng L."/>
            <person name="Finet C."/>
            <person name="Floyd S.K."/>
            <person name="Frommer W.B."/>
            <person name="Fujita T."/>
            <person name="Gramzow L."/>
            <person name="Gutensohn M."/>
            <person name="Harholt J."/>
            <person name="Hattori M."/>
            <person name="Heyl A."/>
            <person name="Hirai T."/>
            <person name="Hiwatashi Y."/>
            <person name="Ishikawa M."/>
            <person name="Iwata M."/>
            <person name="Karol K.G."/>
            <person name="Koehler B."/>
            <person name="Kolukisaoglu U."/>
            <person name="Kubo M."/>
            <person name="Kurata T."/>
            <person name="Lalonde S."/>
            <person name="Li K."/>
            <person name="Li Y."/>
            <person name="Litt A."/>
            <person name="Lyons E."/>
            <person name="Manning G."/>
            <person name="Maruyama T."/>
            <person name="Michael T.P."/>
            <person name="Mikami K."/>
            <person name="Miyazaki S."/>
            <person name="Morinaga S."/>
            <person name="Murata T."/>
            <person name="Mueller-Roeber B."/>
            <person name="Nelson D.R."/>
            <person name="Obara M."/>
            <person name="Oguri Y."/>
            <person name="Olmstead R.G."/>
            <person name="Onodera N."/>
            <person name="Petersen B.L."/>
            <person name="Pils B."/>
            <person name="Prigge M."/>
            <person name="Rensing S.A."/>
            <person name="Riano-Pachon D.M."/>
            <person name="Roberts A.W."/>
            <person name="Sato Y."/>
            <person name="Scheller H.V."/>
            <person name="Schulz B."/>
            <person name="Schulz C."/>
            <person name="Shakirov E.V."/>
            <person name="Shibagaki N."/>
            <person name="Shinohara N."/>
            <person name="Shippen D.E."/>
            <person name="Soerensen I."/>
            <person name="Sotooka R."/>
            <person name="Sugimoto N."/>
            <person name="Sugita M."/>
            <person name="Sumikawa N."/>
            <person name="Tanurdzic M."/>
            <person name="Theissen G."/>
            <person name="Ulvskov P."/>
            <person name="Wakazuki S."/>
            <person name="Weng J.K."/>
            <person name="Willats W.W."/>
            <person name="Wipf D."/>
            <person name="Wolf P.G."/>
            <person name="Yang L."/>
            <person name="Zimmer A.D."/>
            <person name="Zhu Q."/>
            <person name="Mitros T."/>
            <person name="Hellsten U."/>
            <person name="Loque D."/>
            <person name="Otillar R."/>
            <person name="Salamov A."/>
            <person name="Schmutz J."/>
            <person name="Shapiro H."/>
            <person name="Lindquist E."/>
            <person name="Lucas S."/>
            <person name="Rokhsar D."/>
            <person name="Grigoriev I.V."/>
        </authorList>
    </citation>
    <scope>NUCLEOTIDE SEQUENCE [LARGE SCALE GENOMIC DNA]</scope>
</reference>
<evidence type="ECO:0000313" key="3">
    <source>
        <dbReference type="EMBL" id="EFJ23639.1"/>
    </source>
</evidence>
<protein>
    <recommendedName>
        <fullName evidence="2">F-box domain-containing protein</fullName>
    </recommendedName>
</protein>
<dbReference type="eggNOG" id="ENOG502QWJK">
    <property type="taxonomic scope" value="Eukaryota"/>
</dbReference>
<feature type="domain" description="F-box" evidence="2">
    <location>
        <begin position="58"/>
        <end position="99"/>
    </location>
</feature>